<dbReference type="OrthoDB" id="15437at2759"/>
<dbReference type="EMBL" id="MDYQ01000039">
    <property type="protein sequence ID" value="PRP85826.1"/>
    <property type="molecule type" value="Genomic_DNA"/>
</dbReference>
<evidence type="ECO:0000313" key="7">
    <source>
        <dbReference type="Proteomes" id="UP000241769"/>
    </source>
</evidence>
<feature type="transmembrane region" description="Helical" evidence="5">
    <location>
        <begin position="357"/>
        <end position="379"/>
    </location>
</feature>
<keyword evidence="2 5" id="KW-0812">Transmembrane</keyword>
<feature type="transmembrane region" description="Helical" evidence="5">
    <location>
        <begin position="419"/>
        <end position="439"/>
    </location>
</feature>
<dbReference type="FunCoup" id="A0A2P6NPF3">
    <property type="interactions" value="6"/>
</dbReference>
<dbReference type="InParanoid" id="A0A2P6NPF3"/>
<evidence type="ECO:0000256" key="1">
    <source>
        <dbReference type="ARBA" id="ARBA00004141"/>
    </source>
</evidence>
<feature type="transmembrane region" description="Helical" evidence="5">
    <location>
        <begin position="305"/>
        <end position="324"/>
    </location>
</feature>
<evidence type="ECO:0000256" key="4">
    <source>
        <dbReference type="ARBA" id="ARBA00023136"/>
    </source>
</evidence>
<feature type="transmembrane region" description="Helical" evidence="5">
    <location>
        <begin position="91"/>
        <end position="111"/>
    </location>
</feature>
<feature type="transmembrane region" description="Helical" evidence="5">
    <location>
        <begin position="208"/>
        <end position="230"/>
    </location>
</feature>
<gene>
    <name evidence="6" type="ORF">PROFUN_06018</name>
</gene>
<comment type="subcellular location">
    <subcellularLocation>
        <location evidence="1">Membrane</location>
        <topology evidence="1">Multi-pass membrane protein</topology>
    </subcellularLocation>
</comment>
<evidence type="ECO:0000256" key="3">
    <source>
        <dbReference type="ARBA" id="ARBA00022989"/>
    </source>
</evidence>
<keyword evidence="7" id="KW-1185">Reference proteome</keyword>
<reference evidence="6 7" key="1">
    <citation type="journal article" date="2018" name="Genome Biol. Evol.">
        <title>Multiple Roots of Fruiting Body Formation in Amoebozoa.</title>
        <authorList>
            <person name="Hillmann F."/>
            <person name="Forbes G."/>
            <person name="Novohradska S."/>
            <person name="Ferling I."/>
            <person name="Riege K."/>
            <person name="Groth M."/>
            <person name="Westermann M."/>
            <person name="Marz M."/>
            <person name="Spaller T."/>
            <person name="Winckler T."/>
            <person name="Schaap P."/>
            <person name="Glockner G."/>
        </authorList>
    </citation>
    <scope>NUCLEOTIDE SEQUENCE [LARGE SCALE GENOMIC DNA]</scope>
    <source>
        <strain evidence="6 7">Jena</strain>
    </source>
</reference>
<dbReference type="Pfam" id="PF07690">
    <property type="entry name" value="MFS_1"/>
    <property type="match status" value="1"/>
</dbReference>
<dbReference type="PANTHER" id="PTHR10924">
    <property type="entry name" value="MAJOR FACILITATOR SUPERFAMILY PROTEIN-RELATED"/>
    <property type="match status" value="1"/>
</dbReference>
<feature type="transmembrane region" description="Helical" evidence="5">
    <location>
        <begin position="118"/>
        <end position="137"/>
    </location>
</feature>
<sequence length="619" mass="69909">MMGREEEKSLLSDVYSSRSSYNSEGSHVQEEIDRVVHNLQDHPPQLYKRRWWVFFLFSMLGLMQNTIWMTYQPLVVPTHELFNTSSDMINWLAAQAALVFLFVLPFSTWMLDNLGLRNSVIIFGTIQAVGSGIRILGRDEHSFWWVFAGQVLNAIPGPIWSQAPTRVSNMWFSIKERTFVTFMTYMMLSLGVTVGFLESFAIKQAGDLIWLVVIHTAICALLMILVVFTFPSSPPTPPTVSSAIQTFHKEIHRTMWMDLKDCFTNASFLLIAVAVGVSQGCMFGWGAALDTNLTPLGYDENEIAWLGAAATLAGIVAGFFVLFVKKLKLAIVVLFFLGTAAFLSFQLFILRKSHSDWWYILVSGTVANLCLTCIGPLSFELSVELTFPVSEVISGGIITQVSNAATLVFLFSSNHIGGVIMNWVMFGASAAGFLLILFVKEQYKRIETDRQSERSDFIRIDTLVWSYPFVDTDVVNRCVTITRPKRRSKESSHSYPLANDYSHSREMRSRWLLKSSPYRRGVDPMYVTVTNISQCYIASTIRAAIDRRRDDLIIGSEGFTRLQSAVSLQFRLTNGCNEGGNAKTVDEENNNIGPFTVQIYLCNLLNQLLHSTYDWLWYG</sequence>
<dbReference type="GO" id="GO:0022857">
    <property type="term" value="F:transmembrane transporter activity"/>
    <property type="evidence" value="ECO:0007669"/>
    <property type="project" value="InterPro"/>
</dbReference>
<evidence type="ECO:0000313" key="6">
    <source>
        <dbReference type="EMBL" id="PRP85826.1"/>
    </source>
</evidence>
<dbReference type="InterPro" id="IPR049680">
    <property type="entry name" value="FLVCR1-2_SLC49-like"/>
</dbReference>
<keyword evidence="3 5" id="KW-1133">Transmembrane helix</keyword>
<dbReference type="Proteomes" id="UP000241769">
    <property type="component" value="Unassembled WGS sequence"/>
</dbReference>
<evidence type="ECO:0008006" key="8">
    <source>
        <dbReference type="Google" id="ProtNLM"/>
    </source>
</evidence>
<feature type="transmembrane region" description="Helical" evidence="5">
    <location>
        <begin position="182"/>
        <end position="202"/>
    </location>
</feature>
<dbReference type="InterPro" id="IPR011701">
    <property type="entry name" value="MFS"/>
</dbReference>
<dbReference type="InterPro" id="IPR036259">
    <property type="entry name" value="MFS_trans_sf"/>
</dbReference>
<dbReference type="PANTHER" id="PTHR10924:SF27">
    <property type="entry name" value="SOLUTE CARRIER FAMILY 49 MEMBER 4"/>
    <property type="match status" value="1"/>
</dbReference>
<protein>
    <recommendedName>
        <fullName evidence="8">Major facilitator superfamily (MFS) profile domain-containing protein</fullName>
    </recommendedName>
</protein>
<keyword evidence="4 5" id="KW-0472">Membrane</keyword>
<feature type="transmembrane region" description="Helical" evidence="5">
    <location>
        <begin position="331"/>
        <end position="351"/>
    </location>
</feature>
<proteinExistence type="predicted"/>
<organism evidence="6 7">
    <name type="scientific">Planoprotostelium fungivorum</name>
    <dbReference type="NCBI Taxonomy" id="1890364"/>
    <lineage>
        <taxon>Eukaryota</taxon>
        <taxon>Amoebozoa</taxon>
        <taxon>Evosea</taxon>
        <taxon>Variosea</taxon>
        <taxon>Cavosteliida</taxon>
        <taxon>Cavosteliaceae</taxon>
        <taxon>Planoprotostelium</taxon>
    </lineage>
</organism>
<feature type="transmembrane region" description="Helical" evidence="5">
    <location>
        <begin position="51"/>
        <end position="71"/>
    </location>
</feature>
<dbReference type="Gene3D" id="1.20.1250.20">
    <property type="entry name" value="MFS general substrate transporter like domains"/>
    <property type="match status" value="1"/>
</dbReference>
<evidence type="ECO:0000256" key="5">
    <source>
        <dbReference type="SAM" id="Phobius"/>
    </source>
</evidence>
<feature type="transmembrane region" description="Helical" evidence="5">
    <location>
        <begin position="262"/>
        <end position="285"/>
    </location>
</feature>
<dbReference type="SUPFAM" id="SSF103473">
    <property type="entry name" value="MFS general substrate transporter"/>
    <property type="match status" value="1"/>
</dbReference>
<comment type="caution">
    <text evidence="6">The sequence shown here is derived from an EMBL/GenBank/DDBJ whole genome shotgun (WGS) entry which is preliminary data.</text>
</comment>
<dbReference type="AlphaFoldDB" id="A0A2P6NPF3"/>
<evidence type="ECO:0000256" key="2">
    <source>
        <dbReference type="ARBA" id="ARBA00022692"/>
    </source>
</evidence>
<dbReference type="GO" id="GO:0016020">
    <property type="term" value="C:membrane"/>
    <property type="evidence" value="ECO:0007669"/>
    <property type="project" value="UniProtKB-SubCell"/>
</dbReference>
<name>A0A2P6NPF3_9EUKA</name>
<accession>A0A2P6NPF3</accession>